<protein>
    <submittedName>
        <fullName evidence="1">Uncharacterized protein</fullName>
    </submittedName>
</protein>
<reference evidence="1 2" key="1">
    <citation type="submission" date="2014-04" db="EMBL/GenBank/DDBJ databases">
        <authorList>
            <consortium name="DOE Joint Genome Institute"/>
            <person name="Kuo A."/>
            <person name="Kohler A."/>
            <person name="Costa M.D."/>
            <person name="Nagy L.G."/>
            <person name="Floudas D."/>
            <person name="Copeland A."/>
            <person name="Barry K.W."/>
            <person name="Cichocki N."/>
            <person name="Veneault-Fourrey C."/>
            <person name="LaButti K."/>
            <person name="Lindquist E.A."/>
            <person name="Lipzen A."/>
            <person name="Lundell T."/>
            <person name="Morin E."/>
            <person name="Murat C."/>
            <person name="Sun H."/>
            <person name="Tunlid A."/>
            <person name="Henrissat B."/>
            <person name="Grigoriev I.V."/>
            <person name="Hibbett D.S."/>
            <person name="Martin F."/>
            <person name="Nordberg H.P."/>
            <person name="Cantor M.N."/>
            <person name="Hua S.X."/>
        </authorList>
    </citation>
    <scope>NUCLEOTIDE SEQUENCE [LARGE SCALE GENOMIC DNA]</scope>
    <source>
        <strain evidence="1 2">Marx 270</strain>
    </source>
</reference>
<dbReference type="OrthoDB" id="3228476at2759"/>
<sequence>VRHDAVEVPGNGLPFACAEDEAEFWSVLERVVLEDITPTGYGLLPEELAGDESTIECIPLGRRGTRSVTVSLEDPIWARRAKIWCQALATLTLFEIGHDLNL</sequence>
<reference evidence="2" key="2">
    <citation type="submission" date="2015-01" db="EMBL/GenBank/DDBJ databases">
        <title>Evolutionary Origins and Diversification of the Mycorrhizal Mutualists.</title>
        <authorList>
            <consortium name="DOE Joint Genome Institute"/>
            <consortium name="Mycorrhizal Genomics Consortium"/>
            <person name="Kohler A."/>
            <person name="Kuo A."/>
            <person name="Nagy L.G."/>
            <person name="Floudas D."/>
            <person name="Copeland A."/>
            <person name="Barry K.W."/>
            <person name="Cichocki N."/>
            <person name="Veneault-Fourrey C."/>
            <person name="LaButti K."/>
            <person name="Lindquist E.A."/>
            <person name="Lipzen A."/>
            <person name="Lundell T."/>
            <person name="Morin E."/>
            <person name="Murat C."/>
            <person name="Riley R."/>
            <person name="Ohm R."/>
            <person name="Sun H."/>
            <person name="Tunlid A."/>
            <person name="Henrissat B."/>
            <person name="Grigoriev I.V."/>
            <person name="Hibbett D.S."/>
            <person name="Martin F."/>
        </authorList>
    </citation>
    <scope>NUCLEOTIDE SEQUENCE [LARGE SCALE GENOMIC DNA]</scope>
    <source>
        <strain evidence="2">Marx 270</strain>
    </source>
</reference>
<dbReference type="HOGENOM" id="CLU_179718_0_0_1"/>
<dbReference type="STRING" id="870435.A0A0C3P6G0"/>
<evidence type="ECO:0000313" key="1">
    <source>
        <dbReference type="EMBL" id="KIO03161.1"/>
    </source>
</evidence>
<proteinExistence type="predicted"/>
<name>A0A0C3P6G0_PISTI</name>
<accession>A0A0C3P6G0</accession>
<keyword evidence="2" id="KW-1185">Reference proteome</keyword>
<feature type="non-terminal residue" evidence="1">
    <location>
        <position position="1"/>
    </location>
</feature>
<evidence type="ECO:0000313" key="2">
    <source>
        <dbReference type="Proteomes" id="UP000054217"/>
    </source>
</evidence>
<dbReference type="EMBL" id="KN831978">
    <property type="protein sequence ID" value="KIO03161.1"/>
    <property type="molecule type" value="Genomic_DNA"/>
</dbReference>
<dbReference type="AlphaFoldDB" id="A0A0C3P6G0"/>
<gene>
    <name evidence="1" type="ORF">M404DRAFT_146356</name>
</gene>
<dbReference type="InParanoid" id="A0A0C3P6G0"/>
<dbReference type="Proteomes" id="UP000054217">
    <property type="component" value="Unassembled WGS sequence"/>
</dbReference>
<organism evidence="1 2">
    <name type="scientific">Pisolithus tinctorius Marx 270</name>
    <dbReference type="NCBI Taxonomy" id="870435"/>
    <lineage>
        <taxon>Eukaryota</taxon>
        <taxon>Fungi</taxon>
        <taxon>Dikarya</taxon>
        <taxon>Basidiomycota</taxon>
        <taxon>Agaricomycotina</taxon>
        <taxon>Agaricomycetes</taxon>
        <taxon>Agaricomycetidae</taxon>
        <taxon>Boletales</taxon>
        <taxon>Sclerodermatineae</taxon>
        <taxon>Pisolithaceae</taxon>
        <taxon>Pisolithus</taxon>
    </lineage>
</organism>